<dbReference type="PROSITE" id="PS51318">
    <property type="entry name" value="TAT"/>
    <property type="match status" value="1"/>
</dbReference>
<proteinExistence type="predicted"/>
<dbReference type="RefSeq" id="WP_154072471.1">
    <property type="nucleotide sequence ID" value="NZ_LT670817.1"/>
</dbReference>
<protein>
    <recommendedName>
        <fullName evidence="3">TIGR03790 family protein</fullName>
    </recommendedName>
</protein>
<dbReference type="AlphaFoldDB" id="A0A1M5TE38"/>
<evidence type="ECO:0000313" key="1">
    <source>
        <dbReference type="EMBL" id="SHH48992.1"/>
    </source>
</evidence>
<evidence type="ECO:0000313" key="2">
    <source>
        <dbReference type="Proteomes" id="UP000189796"/>
    </source>
</evidence>
<dbReference type="Proteomes" id="UP000189796">
    <property type="component" value="Chromosome I"/>
</dbReference>
<gene>
    <name evidence="1" type="ORF">SAMN05443248_4976</name>
</gene>
<dbReference type="EMBL" id="LT670817">
    <property type="protein sequence ID" value="SHH48992.1"/>
    <property type="molecule type" value="Genomic_DNA"/>
</dbReference>
<name>A0A1M5TE38_9BRAD</name>
<reference evidence="1 2" key="1">
    <citation type="submission" date="2016-11" db="EMBL/GenBank/DDBJ databases">
        <authorList>
            <person name="Jaros S."/>
            <person name="Januszkiewicz K."/>
            <person name="Wedrychowicz H."/>
        </authorList>
    </citation>
    <scope>NUCLEOTIDE SEQUENCE [LARGE SCALE GENOMIC DNA]</scope>
    <source>
        <strain evidence="1 2">GAS138</strain>
    </source>
</reference>
<evidence type="ECO:0008006" key="3">
    <source>
        <dbReference type="Google" id="ProtNLM"/>
    </source>
</evidence>
<accession>A0A1M5TE38</accession>
<dbReference type="InterPro" id="IPR006311">
    <property type="entry name" value="TAT_signal"/>
</dbReference>
<sequence length="391" mass="42466">MITRRHFIRNGAIAASLLSAEKSRAWADDANTNLLASRVLLVYNTSSKDGPAVADYYKANRPGMSGVDTLAVTADTTEKTTSANMISQIRTPIYELIASSSHPKYYVVMCRGLPSRVWDNGVPIASVDYLIGRSDPNLANPAGAEYHQGGGVNYYNAAFAPGSYAGTPVLVTRMDMGTLSTTKAYIEKIKAMYDAMPSPSLIVSANAAGLGGSNYLMDEVRNPPYKLFFPLAKDHSDLASASYSNVPLARRLYIFGITGTNAHLTGGEDVTGYESWGVNGGMSSTYPNNRSLFFTGKSNWYLVKTFESYNGIIGSDHGNFEQWFSPTTGGGWHYSRTPIGMACHTDEPSIGGVEGSMYMCNWEAGLLFSECAWSSRKTKYFMAVGDPLVKR</sequence>
<organism evidence="1 2">
    <name type="scientific">Bradyrhizobium erythrophlei</name>
    <dbReference type="NCBI Taxonomy" id="1437360"/>
    <lineage>
        <taxon>Bacteria</taxon>
        <taxon>Pseudomonadati</taxon>
        <taxon>Pseudomonadota</taxon>
        <taxon>Alphaproteobacteria</taxon>
        <taxon>Hyphomicrobiales</taxon>
        <taxon>Nitrobacteraceae</taxon>
        <taxon>Bradyrhizobium</taxon>
    </lineage>
</organism>